<dbReference type="EMBL" id="JACCFW010000001">
    <property type="protein sequence ID" value="NYJ73424.1"/>
    <property type="molecule type" value="Genomic_DNA"/>
</dbReference>
<reference evidence="1 2" key="1">
    <citation type="submission" date="2020-07" db="EMBL/GenBank/DDBJ databases">
        <title>Sequencing the genomes of 1000 actinobacteria strains.</title>
        <authorList>
            <person name="Klenk H.-P."/>
        </authorList>
    </citation>
    <scope>NUCLEOTIDE SEQUENCE [LARGE SCALE GENOMIC DNA]</scope>
    <source>
        <strain evidence="1 2">DSM 29531</strain>
    </source>
</reference>
<evidence type="ECO:0000313" key="2">
    <source>
        <dbReference type="Proteomes" id="UP000571817"/>
    </source>
</evidence>
<proteinExistence type="predicted"/>
<evidence type="ECO:0000313" key="1">
    <source>
        <dbReference type="EMBL" id="NYJ73424.1"/>
    </source>
</evidence>
<organism evidence="1 2">
    <name type="scientific">Allobranchiibius huperziae</name>
    <dbReference type="NCBI Taxonomy" id="1874116"/>
    <lineage>
        <taxon>Bacteria</taxon>
        <taxon>Bacillati</taxon>
        <taxon>Actinomycetota</taxon>
        <taxon>Actinomycetes</taxon>
        <taxon>Micrococcales</taxon>
        <taxon>Dermacoccaceae</taxon>
        <taxon>Allobranchiibius</taxon>
    </lineage>
</organism>
<dbReference type="Proteomes" id="UP000571817">
    <property type="component" value="Unassembled WGS sequence"/>
</dbReference>
<comment type="caution">
    <text evidence="1">The sequence shown here is derived from an EMBL/GenBank/DDBJ whole genome shotgun (WGS) entry which is preliminary data.</text>
</comment>
<protein>
    <submittedName>
        <fullName evidence="1">Uncharacterized protein</fullName>
    </submittedName>
</protein>
<dbReference type="RefSeq" id="WP_179478691.1">
    <property type="nucleotide sequence ID" value="NZ_JACCFW010000001.1"/>
</dbReference>
<dbReference type="AlphaFoldDB" id="A0A853DEC9"/>
<accession>A0A853DEC9</accession>
<gene>
    <name evidence="1" type="ORF">HNR15_000387</name>
</gene>
<name>A0A853DEC9_9MICO</name>
<keyword evidence="2" id="KW-1185">Reference proteome</keyword>
<sequence length="341" mass="35198">MQLNQITFADAASVRVIQISALHLDYQHSDLAARGAKRSHLDSLIQATVDWATSIQLPEHLAPITALSLGKELEASATTLLKAHAPHLSEDAFAAVLIESALGADWPKGSRWSLSRAQSIRTSAALLYPALTTDDVSSTIGAHRRASKRLRKDALSPRAQVGMGAFMAAGALLSGGAVNAVGTAVGTQVLGLSGAAATSAGLAFIGGGSLAAGGFGMAGGQLLINTAAVGVKSASKALLGAVIAKSSSTVFISELAKLDVLVGLEPRSRDSVVEGLRELKTSINHDRTKADGRDAKNLATSERAIDFEIRHLTSPGWKRIVAAGPRLAGTPALSKLLDRIG</sequence>